<accession>A0A8H9HFF6</accession>
<reference evidence="3" key="2">
    <citation type="submission" date="2020-09" db="EMBL/GenBank/DDBJ databases">
        <authorList>
            <person name="Sun Q."/>
            <person name="Ohkuma M."/>
        </authorList>
    </citation>
    <scope>NUCLEOTIDE SEQUENCE</scope>
    <source>
        <strain evidence="3">JCM 4136</strain>
    </source>
</reference>
<sequence>MKMGSGSPSTGPADPPQQSRPLPSAAEDRGDDGRAPSPGPPSPSPRAARTTATGTTAASVPHRMSARVRIPLLLLVALAAVAATTRSVLLRDVDHRVERLLSRRTGGLTAACGRGAAPSTGARFHDARRLLRVFLERQYAGPGEESTGLVGRAGGRAPGNAGSGAAVRP</sequence>
<organism evidence="3 4">
    <name type="scientific">Streptomyces gougerotii</name>
    <dbReference type="NCBI Taxonomy" id="53448"/>
    <lineage>
        <taxon>Bacteria</taxon>
        <taxon>Bacillati</taxon>
        <taxon>Actinomycetota</taxon>
        <taxon>Actinomycetes</taxon>
        <taxon>Kitasatosporales</taxon>
        <taxon>Streptomycetaceae</taxon>
        <taxon>Streptomyces</taxon>
        <taxon>Streptomyces diastaticus group</taxon>
    </lineage>
</organism>
<proteinExistence type="predicted"/>
<keyword evidence="2" id="KW-0472">Membrane</keyword>
<evidence type="ECO:0000313" key="4">
    <source>
        <dbReference type="Proteomes" id="UP000660975"/>
    </source>
</evidence>
<dbReference type="EMBL" id="BMSC01000002">
    <property type="protein sequence ID" value="GGU59960.1"/>
    <property type="molecule type" value="Genomic_DNA"/>
</dbReference>
<feature type="region of interest" description="Disordered" evidence="1">
    <location>
        <begin position="1"/>
        <end position="60"/>
    </location>
</feature>
<dbReference type="Proteomes" id="UP000660975">
    <property type="component" value="Unassembled WGS sequence"/>
</dbReference>
<feature type="compositionally biased region" description="Polar residues" evidence="1">
    <location>
        <begin position="1"/>
        <end position="21"/>
    </location>
</feature>
<keyword evidence="2" id="KW-1133">Transmembrane helix</keyword>
<feature type="compositionally biased region" description="Low complexity" evidence="1">
    <location>
        <begin position="45"/>
        <end position="59"/>
    </location>
</feature>
<name>A0A8H9HFF6_9ACTN</name>
<evidence type="ECO:0000313" key="3">
    <source>
        <dbReference type="EMBL" id="GGU59960.1"/>
    </source>
</evidence>
<gene>
    <name evidence="3" type="ORF">GCM10010227_11760</name>
</gene>
<feature type="compositionally biased region" description="Low complexity" evidence="1">
    <location>
        <begin position="158"/>
        <end position="169"/>
    </location>
</feature>
<keyword evidence="2" id="KW-0812">Transmembrane</keyword>
<feature type="region of interest" description="Disordered" evidence="1">
    <location>
        <begin position="143"/>
        <end position="169"/>
    </location>
</feature>
<comment type="caution">
    <text evidence="3">The sequence shown here is derived from an EMBL/GenBank/DDBJ whole genome shotgun (WGS) entry which is preliminary data.</text>
</comment>
<evidence type="ECO:0000256" key="2">
    <source>
        <dbReference type="SAM" id="Phobius"/>
    </source>
</evidence>
<reference evidence="3" key="1">
    <citation type="journal article" date="2014" name="Int. J. Syst. Evol. Microbiol.">
        <title>Complete genome sequence of Corynebacterium casei LMG S-19264T (=DSM 44701T), isolated from a smear-ripened cheese.</title>
        <authorList>
            <consortium name="US DOE Joint Genome Institute (JGI-PGF)"/>
            <person name="Walter F."/>
            <person name="Albersmeier A."/>
            <person name="Kalinowski J."/>
            <person name="Ruckert C."/>
        </authorList>
    </citation>
    <scope>NUCLEOTIDE SEQUENCE</scope>
    <source>
        <strain evidence="3">JCM 4136</strain>
    </source>
</reference>
<feature type="transmembrane region" description="Helical" evidence="2">
    <location>
        <begin position="70"/>
        <end position="89"/>
    </location>
</feature>
<evidence type="ECO:0000256" key="1">
    <source>
        <dbReference type="SAM" id="MobiDB-lite"/>
    </source>
</evidence>
<protein>
    <submittedName>
        <fullName evidence="3">Uncharacterized protein</fullName>
    </submittedName>
</protein>
<dbReference type="AlphaFoldDB" id="A0A8H9HFF6"/>